<feature type="transmembrane region" description="Helical" evidence="1">
    <location>
        <begin position="120"/>
        <end position="142"/>
    </location>
</feature>
<evidence type="ECO:0000313" key="3">
    <source>
        <dbReference type="Proteomes" id="UP000287701"/>
    </source>
</evidence>
<name>A0A3R5USM2_ORNRH</name>
<feature type="transmembrane region" description="Helical" evidence="1">
    <location>
        <begin position="187"/>
        <end position="211"/>
    </location>
</feature>
<dbReference type="EMBL" id="CP035107">
    <property type="protein sequence ID" value="QAR31380.1"/>
    <property type="molecule type" value="Genomic_DNA"/>
</dbReference>
<gene>
    <name evidence="2" type="ORF">EQP59_08515</name>
</gene>
<dbReference type="OrthoDB" id="116480at2"/>
<organism evidence="2 3">
    <name type="scientific">Ornithobacterium rhinotracheale</name>
    <dbReference type="NCBI Taxonomy" id="28251"/>
    <lineage>
        <taxon>Bacteria</taxon>
        <taxon>Pseudomonadati</taxon>
        <taxon>Bacteroidota</taxon>
        <taxon>Flavobacteriia</taxon>
        <taxon>Flavobacteriales</taxon>
        <taxon>Weeksellaceae</taxon>
        <taxon>Ornithobacterium</taxon>
    </lineage>
</organism>
<proteinExistence type="predicted"/>
<feature type="transmembrane region" description="Helical" evidence="1">
    <location>
        <begin position="38"/>
        <end position="55"/>
    </location>
</feature>
<feature type="transmembrane region" description="Helical" evidence="1">
    <location>
        <begin position="67"/>
        <end position="87"/>
    </location>
</feature>
<evidence type="ECO:0000313" key="2">
    <source>
        <dbReference type="EMBL" id="QAR31380.1"/>
    </source>
</evidence>
<feature type="transmembrane region" description="Helical" evidence="1">
    <location>
        <begin position="223"/>
        <end position="240"/>
    </location>
</feature>
<keyword evidence="1" id="KW-0812">Transmembrane</keyword>
<dbReference type="PANTHER" id="PTHR41282:SF1">
    <property type="entry name" value="CONSERVED TRANSMEMBRANE PROTEIN-RELATED"/>
    <property type="match status" value="1"/>
</dbReference>
<dbReference type="InterPro" id="IPR010539">
    <property type="entry name" value="BaxI_1-like"/>
</dbReference>
<feature type="transmembrane region" description="Helical" evidence="1">
    <location>
        <begin position="154"/>
        <end position="175"/>
    </location>
</feature>
<accession>A0A3R5USM2</accession>
<keyword evidence="1" id="KW-0472">Membrane</keyword>
<dbReference type="AlphaFoldDB" id="A0A3R5USM2"/>
<evidence type="ECO:0000256" key="1">
    <source>
        <dbReference type="SAM" id="Phobius"/>
    </source>
</evidence>
<sequence>MNEQKSTNPILRTKAFSMSSGMDLGGVMTLNGVIGKSFFLILITAVSAYLSWNYIEEKMLINPEFNLMPYLWGSVIGGFILALVISFKPSLAPFASPVYAVLEGLFLGIISLFFEAVYPGIALQAIIGTMGVFFAMLALYRFRIIKVTERFKSIVFGATLAIALLYLASMALGFFNIQIPYIHEGGPIGIGISLFIVGIAALNLAIDFDFIEAQIENGANKNMEWYAAFGLLVTLVWLYLEILKLLGKLRD</sequence>
<dbReference type="RefSeq" id="WP_128501812.1">
    <property type="nucleotide sequence ID" value="NZ_CP035107.1"/>
</dbReference>
<protein>
    <submittedName>
        <fullName evidence="2">Bax inhibitor-1/YccA family protein</fullName>
    </submittedName>
</protein>
<dbReference type="PIRSF" id="PIRSF009160">
    <property type="entry name" value="UCP009160"/>
    <property type="match status" value="1"/>
</dbReference>
<dbReference type="Proteomes" id="UP000287701">
    <property type="component" value="Chromosome"/>
</dbReference>
<keyword evidence="1" id="KW-1133">Transmembrane helix</keyword>
<feature type="transmembrane region" description="Helical" evidence="1">
    <location>
        <begin position="94"/>
        <end position="114"/>
    </location>
</feature>
<reference evidence="2 3" key="1">
    <citation type="submission" date="2019-01" db="EMBL/GenBank/DDBJ databases">
        <title>Whole Genome of Ornithobacterium rhinotracheale FARPER-174b.</title>
        <authorList>
            <person name="Tataje-Lavanda L.A."/>
            <person name="Montalvan A."/>
            <person name="Montesinos R."/>
            <person name="Zimic M."/>
            <person name="Fernandez-Sanchez M."/>
            <person name="Fernandez-Diaz M."/>
        </authorList>
    </citation>
    <scope>NUCLEOTIDE SEQUENCE [LARGE SCALE GENOMIC DNA]</scope>
    <source>
        <strain evidence="2 3">FARPER-174b</strain>
    </source>
</reference>
<dbReference type="PANTHER" id="PTHR41282">
    <property type="entry name" value="CONSERVED TRANSMEMBRANE PROTEIN-RELATED"/>
    <property type="match status" value="1"/>
</dbReference>
<dbReference type="Pfam" id="PF12811">
    <property type="entry name" value="BaxI_1"/>
    <property type="match status" value="1"/>
</dbReference>